<protein>
    <recommendedName>
        <fullName evidence="2">HTH cro/C1-type domain-containing protein</fullName>
    </recommendedName>
</protein>
<gene>
    <name evidence="3" type="ORF">bsdcttw_15040</name>
</gene>
<feature type="domain" description="HTH cro/C1-type" evidence="2">
    <location>
        <begin position="8"/>
        <end position="62"/>
    </location>
</feature>
<dbReference type="Pfam" id="PF12844">
    <property type="entry name" value="HTH_19"/>
    <property type="match status" value="1"/>
</dbReference>
<dbReference type="SMART" id="SM00530">
    <property type="entry name" value="HTH_XRE"/>
    <property type="match status" value="1"/>
</dbReference>
<dbReference type="RefSeq" id="WP_185258791.1">
    <property type="nucleotide sequence ID" value="NZ_AP023368.1"/>
</dbReference>
<dbReference type="PANTHER" id="PTHR46558">
    <property type="entry name" value="TRACRIPTIONAL REGULATORY PROTEIN-RELATED-RELATED"/>
    <property type="match status" value="1"/>
</dbReference>
<dbReference type="PROSITE" id="PS50943">
    <property type="entry name" value="HTH_CROC1"/>
    <property type="match status" value="1"/>
</dbReference>
<dbReference type="Gene3D" id="1.10.260.40">
    <property type="entry name" value="lambda repressor-like DNA-binding domains"/>
    <property type="match status" value="1"/>
</dbReference>
<dbReference type="InterPro" id="IPR001387">
    <property type="entry name" value="Cro/C1-type_HTH"/>
</dbReference>
<evidence type="ECO:0000313" key="3">
    <source>
        <dbReference type="EMBL" id="BCJ98463.1"/>
    </source>
</evidence>
<dbReference type="CDD" id="cd00093">
    <property type="entry name" value="HTH_XRE"/>
    <property type="match status" value="1"/>
</dbReference>
<proteinExistence type="predicted"/>
<organism evidence="3 4">
    <name type="scientific">Anaerocolumna chitinilytica</name>
    <dbReference type="NCBI Taxonomy" id="1727145"/>
    <lineage>
        <taxon>Bacteria</taxon>
        <taxon>Bacillati</taxon>
        <taxon>Bacillota</taxon>
        <taxon>Clostridia</taxon>
        <taxon>Lachnospirales</taxon>
        <taxon>Lachnospiraceae</taxon>
        <taxon>Anaerocolumna</taxon>
    </lineage>
</organism>
<evidence type="ECO:0000259" key="2">
    <source>
        <dbReference type="PROSITE" id="PS50943"/>
    </source>
</evidence>
<reference evidence="3 4" key="2">
    <citation type="submission" date="2020-08" db="EMBL/GenBank/DDBJ databases">
        <authorList>
            <person name="Ueki A."/>
            <person name="Tonouchi A."/>
        </authorList>
    </citation>
    <scope>NUCLEOTIDE SEQUENCE [LARGE SCALE GENOMIC DNA]</scope>
    <source>
        <strain evidence="3 4">CTTW</strain>
    </source>
</reference>
<dbReference type="EMBL" id="AP023368">
    <property type="protein sequence ID" value="BCJ98463.1"/>
    <property type="molecule type" value="Genomic_DNA"/>
</dbReference>
<dbReference type="Proteomes" id="UP000515703">
    <property type="component" value="Chromosome"/>
</dbReference>
<reference evidence="3 4" key="1">
    <citation type="submission" date="2020-08" db="EMBL/GenBank/DDBJ databases">
        <title>Draft genome sequencing of an Anaerocolumna strain isolated from anoxic soil subjected to BSD treatment.</title>
        <authorList>
            <person name="Uek A."/>
            <person name="Tonouchi A."/>
        </authorList>
    </citation>
    <scope>NUCLEOTIDE SEQUENCE [LARGE SCALE GENOMIC DNA]</scope>
    <source>
        <strain evidence="3 4">CTTW</strain>
    </source>
</reference>
<dbReference type="PANTHER" id="PTHR46558:SF13">
    <property type="entry name" value="HTH-TYPE TRANSCRIPTIONAL REGULATOR IMMR"/>
    <property type="match status" value="1"/>
</dbReference>
<dbReference type="AlphaFoldDB" id="A0A7I8DJ33"/>
<keyword evidence="4" id="KW-1185">Reference proteome</keyword>
<accession>A0A7I8DJ33</accession>
<keyword evidence="1" id="KW-0238">DNA-binding</keyword>
<evidence type="ECO:0000313" key="4">
    <source>
        <dbReference type="Proteomes" id="UP000515703"/>
    </source>
</evidence>
<dbReference type="InterPro" id="IPR010982">
    <property type="entry name" value="Lambda_DNA-bd_dom_sf"/>
</dbReference>
<dbReference type="KEGG" id="acht:bsdcttw_15040"/>
<sequence length="160" mass="18669">MVRLGHYLRELRENLGLMQKTVANKLGISNKVLSNYEKDVRIPDLQTFASICKFYNVSADTLLNLDINSKNNIEILSEEDKKVLTYYKRLADENKEFIIGQMIGLYKEQRNNTTYQKPNPIDSLINSSNIEIREELENYKNQLINEDKHNTQQSVNKKKA</sequence>
<dbReference type="GO" id="GO:0003677">
    <property type="term" value="F:DNA binding"/>
    <property type="evidence" value="ECO:0007669"/>
    <property type="project" value="UniProtKB-KW"/>
</dbReference>
<dbReference type="SUPFAM" id="SSF47413">
    <property type="entry name" value="lambda repressor-like DNA-binding domains"/>
    <property type="match status" value="1"/>
</dbReference>
<evidence type="ECO:0000256" key="1">
    <source>
        <dbReference type="ARBA" id="ARBA00023125"/>
    </source>
</evidence>
<name>A0A7I8DJ33_9FIRM</name>